<dbReference type="InterPro" id="IPR018247">
    <property type="entry name" value="EF_Hand_1_Ca_BS"/>
</dbReference>
<dbReference type="GO" id="GO:0000272">
    <property type="term" value="P:polysaccharide catabolic process"/>
    <property type="evidence" value="ECO:0007669"/>
    <property type="project" value="InterPro"/>
</dbReference>
<protein>
    <recommendedName>
        <fullName evidence="4">Dockerin domain-containing protein</fullName>
    </recommendedName>
</protein>
<feature type="transmembrane region" description="Helical" evidence="1">
    <location>
        <begin position="7"/>
        <end position="25"/>
    </location>
</feature>
<proteinExistence type="predicted"/>
<name>A0A1F7GVB8_9BACT</name>
<comment type="caution">
    <text evidence="2">The sequence shown here is derived from an EMBL/GenBank/DDBJ whole genome shotgun (WGS) entry which is preliminary data.</text>
</comment>
<evidence type="ECO:0000313" key="3">
    <source>
        <dbReference type="Proteomes" id="UP000177159"/>
    </source>
</evidence>
<dbReference type="AlphaFoldDB" id="A0A1F7GVB8"/>
<keyword evidence="1" id="KW-1133">Transmembrane helix</keyword>
<gene>
    <name evidence="2" type="ORF">A3C24_02570</name>
</gene>
<evidence type="ECO:0000313" key="2">
    <source>
        <dbReference type="EMBL" id="OGK22999.1"/>
    </source>
</evidence>
<keyword evidence="1" id="KW-0812">Transmembrane</keyword>
<organism evidence="2 3">
    <name type="scientific">Candidatus Roizmanbacteria bacterium RIFCSPHIGHO2_02_FULL_37_24</name>
    <dbReference type="NCBI Taxonomy" id="1802037"/>
    <lineage>
        <taxon>Bacteria</taxon>
        <taxon>Candidatus Roizmaniibacteriota</taxon>
    </lineage>
</organism>
<dbReference type="Proteomes" id="UP000177159">
    <property type="component" value="Unassembled WGS sequence"/>
</dbReference>
<reference evidence="2 3" key="1">
    <citation type="journal article" date="2016" name="Nat. Commun.">
        <title>Thousands of microbial genomes shed light on interconnected biogeochemical processes in an aquifer system.</title>
        <authorList>
            <person name="Anantharaman K."/>
            <person name="Brown C.T."/>
            <person name="Hug L.A."/>
            <person name="Sharon I."/>
            <person name="Castelle C.J."/>
            <person name="Probst A.J."/>
            <person name="Thomas B.C."/>
            <person name="Singh A."/>
            <person name="Wilkins M.J."/>
            <person name="Karaoz U."/>
            <person name="Brodie E.L."/>
            <person name="Williams K.H."/>
            <person name="Hubbard S.S."/>
            <person name="Banfield J.F."/>
        </authorList>
    </citation>
    <scope>NUCLEOTIDE SEQUENCE [LARGE SCALE GENOMIC DNA]</scope>
</reference>
<keyword evidence="1" id="KW-0472">Membrane</keyword>
<dbReference type="InterPro" id="IPR036439">
    <property type="entry name" value="Dockerin_dom_sf"/>
</dbReference>
<dbReference type="EMBL" id="MFZM01000029">
    <property type="protein sequence ID" value="OGK22999.1"/>
    <property type="molecule type" value="Genomic_DNA"/>
</dbReference>
<dbReference type="SUPFAM" id="SSF63446">
    <property type="entry name" value="Type I dockerin domain"/>
    <property type="match status" value="1"/>
</dbReference>
<accession>A0A1F7GVB8</accession>
<dbReference type="PROSITE" id="PS00018">
    <property type="entry name" value="EF_HAND_1"/>
    <property type="match status" value="1"/>
</dbReference>
<evidence type="ECO:0000256" key="1">
    <source>
        <dbReference type="SAM" id="Phobius"/>
    </source>
</evidence>
<dbReference type="Gene3D" id="1.10.1330.10">
    <property type="entry name" value="Dockerin domain"/>
    <property type="match status" value="1"/>
</dbReference>
<evidence type="ECO:0008006" key="4">
    <source>
        <dbReference type="Google" id="ProtNLM"/>
    </source>
</evidence>
<sequence length="261" mass="28105">MDSKVRFTILSLVFVLSTVFFWMMLNNYLLPSKAQLDTNMKVFISEKDIPCNAKGLCLAHIFGSTNTGVGVAGVQGSFRYSDNIDVLGLIQDEFCKNASFKLDTELGFRIDPASRSAEFALGALRKDDLLESGAKCITGVILQPKSGTTTPAQGFIQLADSPLWKAAGAQPLVVNADSSQITINITDDAPIPSLTPPIDKDKGCSTYSKGDCNCDGAIDLEDWENIRSSMNGEGATCDVNGDGASNNIDVSIWLINNEFIQ</sequence>